<organism evidence="3 4">
    <name type="scientific">Boothiomyces macroporosus</name>
    <dbReference type="NCBI Taxonomy" id="261099"/>
    <lineage>
        <taxon>Eukaryota</taxon>
        <taxon>Fungi</taxon>
        <taxon>Fungi incertae sedis</taxon>
        <taxon>Chytridiomycota</taxon>
        <taxon>Chytridiomycota incertae sedis</taxon>
        <taxon>Chytridiomycetes</taxon>
        <taxon>Rhizophydiales</taxon>
        <taxon>Terramycetaceae</taxon>
        <taxon>Boothiomyces</taxon>
    </lineage>
</organism>
<dbReference type="AlphaFoldDB" id="A0AAD5ULC9"/>
<gene>
    <name evidence="3" type="ORF">HK103_006492</name>
</gene>
<sequence length="174" mass="18204">MKFTAFLASFLAVVSASRNGSPLCYYDDQTMQSGMGSPTALGYSVKVSKSAGSYNIQLLNTDPNAVYQGILLFVTTPGGTDAHLGSFSGFDTKNFKNVDPSICNNDGVTGVAAATITHSNPSDKASGTIFTWTPNAGDFANGNLALTAVVSAYTPQQPSGKPTWQHLPDTVIPK</sequence>
<dbReference type="EMBL" id="JADGKB010000007">
    <property type="protein sequence ID" value="KAJ3261183.1"/>
    <property type="molecule type" value="Genomic_DNA"/>
</dbReference>
<accession>A0AAD5ULC9</accession>
<comment type="caution">
    <text evidence="3">The sequence shown here is derived from an EMBL/GenBank/DDBJ whole genome shotgun (WGS) entry which is preliminary data.</text>
</comment>
<evidence type="ECO:0000313" key="4">
    <source>
        <dbReference type="Proteomes" id="UP001210925"/>
    </source>
</evidence>
<evidence type="ECO:0000256" key="1">
    <source>
        <dbReference type="SAM" id="MobiDB-lite"/>
    </source>
</evidence>
<evidence type="ECO:0000256" key="2">
    <source>
        <dbReference type="SAM" id="SignalP"/>
    </source>
</evidence>
<dbReference type="Proteomes" id="UP001210925">
    <property type="component" value="Unassembled WGS sequence"/>
</dbReference>
<evidence type="ECO:0000313" key="3">
    <source>
        <dbReference type="EMBL" id="KAJ3261183.1"/>
    </source>
</evidence>
<keyword evidence="2" id="KW-0732">Signal</keyword>
<feature type="signal peptide" evidence="2">
    <location>
        <begin position="1"/>
        <end position="16"/>
    </location>
</feature>
<proteinExistence type="predicted"/>
<keyword evidence="4" id="KW-1185">Reference proteome</keyword>
<protein>
    <recommendedName>
        <fullName evidence="5">Reelin domain-containing protein</fullName>
    </recommendedName>
</protein>
<name>A0AAD5ULC9_9FUNG</name>
<feature type="region of interest" description="Disordered" evidence="1">
    <location>
        <begin position="155"/>
        <end position="174"/>
    </location>
</feature>
<reference evidence="3" key="1">
    <citation type="submission" date="2020-05" db="EMBL/GenBank/DDBJ databases">
        <title>Phylogenomic resolution of chytrid fungi.</title>
        <authorList>
            <person name="Stajich J.E."/>
            <person name="Amses K."/>
            <person name="Simmons R."/>
            <person name="Seto K."/>
            <person name="Myers J."/>
            <person name="Bonds A."/>
            <person name="Quandt C.A."/>
            <person name="Barry K."/>
            <person name="Liu P."/>
            <person name="Grigoriev I."/>
            <person name="Longcore J.E."/>
            <person name="James T.Y."/>
        </authorList>
    </citation>
    <scope>NUCLEOTIDE SEQUENCE</scope>
    <source>
        <strain evidence="3">PLAUS21</strain>
    </source>
</reference>
<feature type="chain" id="PRO_5042222402" description="Reelin domain-containing protein" evidence="2">
    <location>
        <begin position="17"/>
        <end position="174"/>
    </location>
</feature>
<evidence type="ECO:0008006" key="5">
    <source>
        <dbReference type="Google" id="ProtNLM"/>
    </source>
</evidence>